<keyword evidence="4" id="KW-1185">Reference proteome</keyword>
<name>A0ABW7R335_9ACTN</name>
<dbReference type="InterPro" id="IPR006016">
    <property type="entry name" value="UspA"/>
</dbReference>
<dbReference type="RefSeq" id="WP_397717381.1">
    <property type="nucleotide sequence ID" value="NZ_JBIRGN010000008.1"/>
</dbReference>
<dbReference type="SUPFAM" id="SSF52402">
    <property type="entry name" value="Adenine nucleotide alpha hydrolases-like"/>
    <property type="match status" value="2"/>
</dbReference>
<dbReference type="Proteomes" id="UP001610818">
    <property type="component" value="Unassembled WGS sequence"/>
</dbReference>
<reference evidence="3 4" key="1">
    <citation type="submission" date="2024-10" db="EMBL/GenBank/DDBJ databases">
        <title>The Natural Products Discovery Center: Release of the First 8490 Sequenced Strains for Exploring Actinobacteria Biosynthetic Diversity.</title>
        <authorList>
            <person name="Kalkreuter E."/>
            <person name="Kautsar S.A."/>
            <person name="Yang D."/>
            <person name="Bader C.D."/>
            <person name="Teijaro C.N."/>
            <person name="Fluegel L."/>
            <person name="Davis C.M."/>
            <person name="Simpson J.R."/>
            <person name="Lauterbach L."/>
            <person name="Steele A.D."/>
            <person name="Gui C."/>
            <person name="Meng S."/>
            <person name="Li G."/>
            <person name="Viehrig K."/>
            <person name="Ye F."/>
            <person name="Su P."/>
            <person name="Kiefer A.F."/>
            <person name="Nichols A."/>
            <person name="Cepeda A.J."/>
            <person name="Yan W."/>
            <person name="Fan B."/>
            <person name="Jiang Y."/>
            <person name="Adhikari A."/>
            <person name="Zheng C.-J."/>
            <person name="Schuster L."/>
            <person name="Cowan T.M."/>
            <person name="Smanski M.J."/>
            <person name="Chevrette M.G."/>
            <person name="De Carvalho L.P.S."/>
            <person name="Shen B."/>
        </authorList>
    </citation>
    <scope>NUCLEOTIDE SEQUENCE [LARGE SCALE GENOMIC DNA]</scope>
    <source>
        <strain evidence="3 4">NPDC017990</strain>
    </source>
</reference>
<protein>
    <submittedName>
        <fullName evidence="3">Universal stress protein</fullName>
    </submittedName>
</protein>
<dbReference type="PANTHER" id="PTHR46268:SF6">
    <property type="entry name" value="UNIVERSAL STRESS PROTEIN UP12"/>
    <property type="match status" value="1"/>
</dbReference>
<dbReference type="Pfam" id="PF00582">
    <property type="entry name" value="Usp"/>
    <property type="match status" value="2"/>
</dbReference>
<dbReference type="PRINTS" id="PR01438">
    <property type="entry name" value="UNVRSLSTRESS"/>
</dbReference>
<evidence type="ECO:0000313" key="4">
    <source>
        <dbReference type="Proteomes" id="UP001610818"/>
    </source>
</evidence>
<gene>
    <name evidence="3" type="ORF">ACH4F9_37845</name>
</gene>
<dbReference type="Gene3D" id="3.40.50.620">
    <property type="entry name" value="HUPs"/>
    <property type="match status" value="2"/>
</dbReference>
<comment type="similarity">
    <text evidence="1">Belongs to the universal stress protein A family.</text>
</comment>
<comment type="caution">
    <text evidence="3">The sequence shown here is derived from an EMBL/GenBank/DDBJ whole genome shotgun (WGS) entry which is preliminary data.</text>
</comment>
<feature type="domain" description="UspA" evidence="2">
    <location>
        <begin position="1"/>
        <end position="131"/>
    </location>
</feature>
<dbReference type="InterPro" id="IPR014729">
    <property type="entry name" value="Rossmann-like_a/b/a_fold"/>
</dbReference>
<evidence type="ECO:0000313" key="3">
    <source>
        <dbReference type="EMBL" id="MFH8550770.1"/>
    </source>
</evidence>
<feature type="domain" description="UspA" evidence="2">
    <location>
        <begin position="148"/>
        <end position="277"/>
    </location>
</feature>
<organism evidence="3 4">
    <name type="scientific">Streptomyces longisporoflavus</name>
    <dbReference type="NCBI Taxonomy" id="28044"/>
    <lineage>
        <taxon>Bacteria</taxon>
        <taxon>Bacillati</taxon>
        <taxon>Actinomycetota</taxon>
        <taxon>Actinomycetes</taxon>
        <taxon>Kitasatosporales</taxon>
        <taxon>Streptomycetaceae</taxon>
        <taxon>Streptomyces</taxon>
    </lineage>
</organism>
<dbReference type="EMBL" id="JBIRGQ010000008">
    <property type="protein sequence ID" value="MFH8550770.1"/>
    <property type="molecule type" value="Genomic_DNA"/>
</dbReference>
<proteinExistence type="inferred from homology"/>
<evidence type="ECO:0000256" key="1">
    <source>
        <dbReference type="ARBA" id="ARBA00008791"/>
    </source>
</evidence>
<accession>A0ABW7R335</accession>
<evidence type="ECO:0000259" key="2">
    <source>
        <dbReference type="Pfam" id="PF00582"/>
    </source>
</evidence>
<dbReference type="PANTHER" id="PTHR46268">
    <property type="entry name" value="STRESS RESPONSE PROTEIN NHAX"/>
    <property type="match status" value="1"/>
</dbReference>
<dbReference type="InterPro" id="IPR006015">
    <property type="entry name" value="Universal_stress_UspA"/>
</dbReference>
<sequence length="278" mass="30183">MRRSVIVGVDRSARSRTAASWATREALRRGLPLKVVHVSALSPDELAKLWPYRPVPLPGTVVEELAGRHPGLDIEGVRLTGPATRSLLDLPASADLLILGTRGADGFAGLALGSTALGVAEACRCPVVLVPSRLAHQRTDSRPEVVTLGINAREPVEAAVDFAFDAAMRANLRLRALHAWALPTPAAAWMPFPVPEEDRARWETHEEQLLADALRPWKEKYPRVRVLQEVVLHSPSDALVRASARAELIVVGRRQAKLGPTASALVHHTQRPVTVVPQ</sequence>